<gene>
    <name evidence="1" type="ORF">GXM_09170</name>
</gene>
<proteinExistence type="predicted"/>
<evidence type="ECO:0000313" key="2">
    <source>
        <dbReference type="Proteomes" id="UP000326678"/>
    </source>
</evidence>
<dbReference type="KEGG" id="nsh:GXM_09170"/>
<organism evidence="1 2">
    <name type="scientific">Nostoc sphaeroides CCNUC1</name>
    <dbReference type="NCBI Taxonomy" id="2653204"/>
    <lineage>
        <taxon>Bacteria</taxon>
        <taxon>Bacillati</taxon>
        <taxon>Cyanobacteriota</taxon>
        <taxon>Cyanophyceae</taxon>
        <taxon>Nostocales</taxon>
        <taxon>Nostocaceae</taxon>
        <taxon>Nostoc</taxon>
    </lineage>
</organism>
<dbReference type="Proteomes" id="UP000326678">
    <property type="component" value="Chromosome Gxm2"/>
</dbReference>
<evidence type="ECO:0000313" key="1">
    <source>
        <dbReference type="EMBL" id="QFS51676.1"/>
    </source>
</evidence>
<sequence length="45" mass="5379">MLYLFTGQFILMKYLKKITSKLFNDFLKRSKVTILNYLVLSIAFN</sequence>
<accession>A0A5P8WHN6</accession>
<reference evidence="1 2" key="1">
    <citation type="submission" date="2019-10" db="EMBL/GenBank/DDBJ databases">
        <title>Genomic and transcriptomic insights into the perfect genentic adaptation of a filamentous nitrogen-fixing cyanobacterium to rice fields.</title>
        <authorList>
            <person name="Chen Z."/>
        </authorList>
    </citation>
    <scope>NUCLEOTIDE SEQUENCE [LARGE SCALE GENOMIC DNA]</scope>
    <source>
        <strain evidence="1">CCNUC1</strain>
    </source>
</reference>
<dbReference type="AlphaFoldDB" id="A0A5P8WHN6"/>
<name>A0A5P8WHN6_9NOSO</name>
<protein>
    <submittedName>
        <fullName evidence="1">Uncharacterized protein</fullName>
    </submittedName>
</protein>
<keyword evidence="2" id="KW-1185">Reference proteome</keyword>
<dbReference type="EMBL" id="CP045227">
    <property type="protein sequence ID" value="QFS51676.1"/>
    <property type="molecule type" value="Genomic_DNA"/>
</dbReference>